<comment type="similarity">
    <text evidence="4">Belongs to the RNA methyltransferase RlmH family.</text>
</comment>
<dbReference type="EC" id="2.1.1.177" evidence="5"/>
<keyword evidence="3" id="KW-0949">S-adenosyl-L-methionine</keyword>
<dbReference type="EMBL" id="UGDC01000003">
    <property type="protein sequence ID" value="STJ81838.1"/>
    <property type="molecule type" value="Genomic_DNA"/>
</dbReference>
<evidence type="ECO:0000256" key="3">
    <source>
        <dbReference type="ARBA" id="ARBA00022691"/>
    </source>
</evidence>
<dbReference type="InterPro" id="IPR003742">
    <property type="entry name" value="RlmH-like"/>
</dbReference>
<proteinExistence type="inferred from homology"/>
<dbReference type="GO" id="GO:0006364">
    <property type="term" value="P:rRNA processing"/>
    <property type="evidence" value="ECO:0007669"/>
    <property type="project" value="InterPro"/>
</dbReference>
<dbReference type="PANTHER" id="PTHR33603">
    <property type="entry name" value="METHYLTRANSFERASE"/>
    <property type="match status" value="1"/>
</dbReference>
<reference evidence="5 6" key="1">
    <citation type="submission" date="2018-06" db="EMBL/GenBank/DDBJ databases">
        <authorList>
            <consortium name="Pathogen Informatics"/>
            <person name="Doyle S."/>
        </authorList>
    </citation>
    <scope>NUCLEOTIDE SEQUENCE [LARGE SCALE GENOMIC DNA]</scope>
    <source>
        <strain evidence="5 6">NCTC9117</strain>
    </source>
</reference>
<dbReference type="SUPFAM" id="SSF75217">
    <property type="entry name" value="alpha/beta knot"/>
    <property type="match status" value="1"/>
</dbReference>
<dbReference type="InterPro" id="IPR029026">
    <property type="entry name" value="tRNA_m1G_MTases_N"/>
</dbReference>
<dbReference type="Pfam" id="PF02590">
    <property type="entry name" value="SPOUT_MTase"/>
    <property type="match status" value="1"/>
</dbReference>
<evidence type="ECO:0000313" key="6">
    <source>
        <dbReference type="Proteomes" id="UP000254785"/>
    </source>
</evidence>
<evidence type="ECO:0000256" key="2">
    <source>
        <dbReference type="ARBA" id="ARBA00022679"/>
    </source>
</evidence>
<gene>
    <name evidence="5" type="primary">ybeA</name>
    <name evidence="5" type="ORF">NCTC9117_04424</name>
</gene>
<organism evidence="5 6">
    <name type="scientific">Escherichia coli</name>
    <dbReference type="NCBI Taxonomy" id="562"/>
    <lineage>
        <taxon>Bacteria</taxon>
        <taxon>Pseudomonadati</taxon>
        <taxon>Pseudomonadota</taxon>
        <taxon>Gammaproteobacteria</taxon>
        <taxon>Enterobacterales</taxon>
        <taxon>Enterobacteriaceae</taxon>
        <taxon>Escherichia</taxon>
    </lineage>
</organism>
<sequence>MKLQLVAVGTKMPDWVQTGFTEYLRRFPKDMPFELIEFRRKTRQECGHQAHTRQEGEQMWRPQAKTALSPSIPGKPWDTPQLAAELERWKLDGRDVSLLIGGLKGCRLPVKRRRSRAGRCRRLPSPIRWFACWSQRVCTGVEHHHQPSLSPGVIKEL</sequence>
<keyword evidence="1 5" id="KW-0489">Methyltransferase</keyword>
<name>A0A376YBR9_ECOLX</name>
<evidence type="ECO:0000313" key="5">
    <source>
        <dbReference type="EMBL" id="STJ81838.1"/>
    </source>
</evidence>
<dbReference type="GO" id="GO:0008168">
    <property type="term" value="F:methyltransferase activity"/>
    <property type="evidence" value="ECO:0007669"/>
    <property type="project" value="UniProtKB-KW"/>
</dbReference>
<protein>
    <submittedName>
        <fullName evidence="5">Putative cytoplasmic protein YbeA</fullName>
        <ecNumber evidence="5">2.1.1.177</ecNumber>
    </submittedName>
</protein>
<evidence type="ECO:0000256" key="4">
    <source>
        <dbReference type="ARBA" id="ARBA00038303"/>
    </source>
</evidence>
<keyword evidence="2 5" id="KW-0808">Transferase</keyword>
<dbReference type="GO" id="GO:0032259">
    <property type="term" value="P:methylation"/>
    <property type="evidence" value="ECO:0007669"/>
    <property type="project" value="UniProtKB-KW"/>
</dbReference>
<accession>A0A376YBR9</accession>
<dbReference type="AlphaFoldDB" id="A0A376YBR9"/>
<dbReference type="Gene3D" id="3.40.1280.10">
    <property type="match status" value="1"/>
</dbReference>
<evidence type="ECO:0000256" key="1">
    <source>
        <dbReference type="ARBA" id="ARBA00022603"/>
    </source>
</evidence>
<dbReference type="PANTHER" id="PTHR33603:SF1">
    <property type="entry name" value="RIBOSOMAL RNA LARGE SUBUNIT METHYLTRANSFERASE H"/>
    <property type="match status" value="1"/>
</dbReference>
<dbReference type="InterPro" id="IPR029028">
    <property type="entry name" value="Alpha/beta_knot_MTases"/>
</dbReference>
<dbReference type="Proteomes" id="UP000254785">
    <property type="component" value="Unassembled WGS sequence"/>
</dbReference>